<name>A0A7Y7WRI4_9PSED</name>
<gene>
    <name evidence="2" type="ORF">HX830_14140</name>
</gene>
<dbReference type="RefSeq" id="WP_177100822.1">
    <property type="nucleotide sequence ID" value="NZ_JACAQA010000009.1"/>
</dbReference>
<organism evidence="2 3">
    <name type="scientific">Pseudomonas gingeri</name>
    <dbReference type="NCBI Taxonomy" id="117681"/>
    <lineage>
        <taxon>Bacteria</taxon>
        <taxon>Pseudomonadati</taxon>
        <taxon>Pseudomonadota</taxon>
        <taxon>Gammaproteobacteria</taxon>
        <taxon>Pseudomonadales</taxon>
        <taxon>Pseudomonadaceae</taxon>
        <taxon>Pseudomonas</taxon>
    </lineage>
</organism>
<reference evidence="2 3" key="1">
    <citation type="submission" date="2020-04" db="EMBL/GenBank/DDBJ databases">
        <title>Molecular characterization of pseudomonads from Agaricus bisporus reveal novel blotch 2 pathogens in Western Europe.</title>
        <authorList>
            <person name="Taparia T."/>
            <person name="Krijger M."/>
            <person name="Haynes E."/>
            <person name="Elpinstone J.G."/>
            <person name="Noble R."/>
            <person name="Van Der Wolf J."/>
        </authorList>
    </citation>
    <scope>NUCLEOTIDE SEQUENCE [LARGE SCALE GENOMIC DNA]</scope>
    <source>
        <strain evidence="2 3">G9001</strain>
    </source>
</reference>
<protein>
    <submittedName>
        <fullName evidence="2">Uncharacterized protein</fullName>
    </submittedName>
</protein>
<dbReference type="EMBL" id="JACAQA010000009">
    <property type="protein sequence ID" value="NWB86016.1"/>
    <property type="molecule type" value="Genomic_DNA"/>
</dbReference>
<proteinExistence type="predicted"/>
<dbReference type="AlphaFoldDB" id="A0A7Y7WRI4"/>
<evidence type="ECO:0000313" key="2">
    <source>
        <dbReference type="EMBL" id="NWB86016.1"/>
    </source>
</evidence>
<dbReference type="Proteomes" id="UP000522864">
    <property type="component" value="Unassembled WGS sequence"/>
</dbReference>
<accession>A0A7Y7WRI4</accession>
<keyword evidence="1" id="KW-0175">Coiled coil</keyword>
<evidence type="ECO:0000313" key="3">
    <source>
        <dbReference type="Proteomes" id="UP000522864"/>
    </source>
</evidence>
<evidence type="ECO:0000256" key="1">
    <source>
        <dbReference type="SAM" id="Coils"/>
    </source>
</evidence>
<sequence>MPSKIPDSPRGGRAETAFREAFDRLKRGNPNLLPKGARVTQNNVAREAGLDPSALKKARFPTLIEEIQHWIDQYGDQQPRSPSQSIYAQRNRNRTLREQIEALKSQRDNALALLVEADSKILELTMENQRLQATKPKSNISRLGG</sequence>
<comment type="caution">
    <text evidence="2">The sequence shown here is derived from an EMBL/GenBank/DDBJ whole genome shotgun (WGS) entry which is preliminary data.</text>
</comment>
<feature type="coiled-coil region" evidence="1">
    <location>
        <begin position="86"/>
        <end position="134"/>
    </location>
</feature>